<proteinExistence type="predicted"/>
<evidence type="ECO:0000313" key="4">
    <source>
        <dbReference type="EMBL" id="MBS2549916.1"/>
    </source>
</evidence>
<name>A0ABS5KV34_9ACTN</name>
<keyword evidence="5" id="KW-1185">Reference proteome</keyword>
<accession>A0ABS5KV34</accession>
<dbReference type="Gene3D" id="2.60.120.260">
    <property type="entry name" value="Galactose-binding domain-like"/>
    <property type="match status" value="1"/>
</dbReference>
<organism evidence="4 5">
    <name type="scientific">Catenulispora pinistramenti</name>
    <dbReference type="NCBI Taxonomy" id="2705254"/>
    <lineage>
        <taxon>Bacteria</taxon>
        <taxon>Bacillati</taxon>
        <taxon>Actinomycetota</taxon>
        <taxon>Actinomycetes</taxon>
        <taxon>Catenulisporales</taxon>
        <taxon>Catenulisporaceae</taxon>
        <taxon>Catenulispora</taxon>
    </lineage>
</organism>
<protein>
    <submittedName>
        <fullName evidence="4">Carbohydrate binding domain-containing protein</fullName>
    </submittedName>
</protein>
<evidence type="ECO:0000313" key="5">
    <source>
        <dbReference type="Proteomes" id="UP000730482"/>
    </source>
</evidence>
<evidence type="ECO:0000259" key="3">
    <source>
        <dbReference type="Pfam" id="PF02018"/>
    </source>
</evidence>
<feature type="region of interest" description="Disordered" evidence="2">
    <location>
        <begin position="22"/>
        <end position="42"/>
    </location>
</feature>
<dbReference type="InterPro" id="IPR008979">
    <property type="entry name" value="Galactose-bd-like_sf"/>
</dbReference>
<dbReference type="Proteomes" id="UP000730482">
    <property type="component" value="Unassembled WGS sequence"/>
</dbReference>
<dbReference type="Pfam" id="PF02018">
    <property type="entry name" value="CBM_4_9"/>
    <property type="match status" value="1"/>
</dbReference>
<reference evidence="4 5" key="1">
    <citation type="submission" date="2020-02" db="EMBL/GenBank/DDBJ databases">
        <title>Acidophilic actinobacteria isolated from forest soil.</title>
        <authorList>
            <person name="Golinska P."/>
        </authorList>
    </citation>
    <scope>NUCLEOTIDE SEQUENCE [LARGE SCALE GENOMIC DNA]</scope>
    <source>
        <strain evidence="4 5">NL8</strain>
    </source>
</reference>
<evidence type="ECO:0000256" key="2">
    <source>
        <dbReference type="SAM" id="MobiDB-lite"/>
    </source>
</evidence>
<gene>
    <name evidence="4" type="ORF">KGQ19_23915</name>
</gene>
<dbReference type="InterPro" id="IPR003305">
    <property type="entry name" value="CenC_carb-bd"/>
</dbReference>
<dbReference type="SUPFAM" id="SSF49785">
    <property type="entry name" value="Galactose-binding domain-like"/>
    <property type="match status" value="1"/>
</dbReference>
<feature type="domain" description="CBM-cenC" evidence="3">
    <location>
        <begin position="2"/>
        <end position="113"/>
    </location>
</feature>
<comment type="caution">
    <text evidence="4">The sequence shown here is derived from an EMBL/GenBank/DDBJ whole genome shotgun (WGS) entry which is preliminary data.</text>
</comment>
<keyword evidence="1" id="KW-0378">Hydrolase</keyword>
<dbReference type="EMBL" id="JAAFYZ010000085">
    <property type="protein sequence ID" value="MBS2549916.1"/>
    <property type="molecule type" value="Genomic_DNA"/>
</dbReference>
<sequence>MQNAGFESGSLSPWTCPSNLGSVESSTVHGGSKALQGSPSSSDYAQCQQTVAVKPNTTYTLAAWVNGPYTYLGVTGSGGDSSTWTSGSSWSQLSTKFTTGASVTSVTVWIHGWYGQGAYYADDFSLT</sequence>
<evidence type="ECO:0000256" key="1">
    <source>
        <dbReference type="ARBA" id="ARBA00022801"/>
    </source>
</evidence>